<evidence type="ECO:0000256" key="1">
    <source>
        <dbReference type="SAM" id="MobiDB-lite"/>
    </source>
</evidence>
<feature type="region of interest" description="Disordered" evidence="1">
    <location>
        <begin position="116"/>
        <end position="137"/>
    </location>
</feature>
<sequence>MLSAAAWMEQEMTDYSILQIKIMRVCRTCFIQLGAVLGVTIQKRTLPWLPDPSSSSEGHRALLLRTQPSGPSEQPCNCCPGAGESSQQRITVLSPGHRSAKPILLPGSCSRADFRPSRLPGSRGSPHTAGFPGRGGKGLGLFSLT</sequence>
<dbReference type="EMBL" id="KN122834">
    <property type="protein sequence ID" value="KFO27962.1"/>
    <property type="molecule type" value="Genomic_DNA"/>
</dbReference>
<accession>A0A091DA51</accession>
<evidence type="ECO:0000313" key="2">
    <source>
        <dbReference type="EMBL" id="KFO27962.1"/>
    </source>
</evidence>
<keyword evidence="3" id="KW-1185">Reference proteome</keyword>
<proteinExistence type="predicted"/>
<gene>
    <name evidence="2" type="ORF">H920_10643</name>
</gene>
<name>A0A091DA51_FUKDA</name>
<reference evidence="2 3" key="1">
    <citation type="submission" date="2013-11" db="EMBL/GenBank/DDBJ databases">
        <title>The Damaraland mole rat (Fukomys damarensis) genome and evolution of African mole rats.</title>
        <authorList>
            <person name="Gladyshev V.N."/>
            <person name="Fang X."/>
        </authorList>
    </citation>
    <scope>NUCLEOTIDE SEQUENCE [LARGE SCALE GENOMIC DNA]</scope>
    <source>
        <tissue evidence="2">Liver</tissue>
    </source>
</reference>
<evidence type="ECO:0000313" key="3">
    <source>
        <dbReference type="Proteomes" id="UP000028990"/>
    </source>
</evidence>
<dbReference type="AlphaFoldDB" id="A0A091DA51"/>
<protein>
    <submittedName>
        <fullName evidence="2">Uncharacterized protein</fullName>
    </submittedName>
</protein>
<dbReference type="Proteomes" id="UP000028990">
    <property type="component" value="Unassembled WGS sequence"/>
</dbReference>
<organism evidence="2 3">
    <name type="scientific">Fukomys damarensis</name>
    <name type="common">Damaraland mole rat</name>
    <name type="synonym">Cryptomys damarensis</name>
    <dbReference type="NCBI Taxonomy" id="885580"/>
    <lineage>
        <taxon>Eukaryota</taxon>
        <taxon>Metazoa</taxon>
        <taxon>Chordata</taxon>
        <taxon>Craniata</taxon>
        <taxon>Vertebrata</taxon>
        <taxon>Euteleostomi</taxon>
        <taxon>Mammalia</taxon>
        <taxon>Eutheria</taxon>
        <taxon>Euarchontoglires</taxon>
        <taxon>Glires</taxon>
        <taxon>Rodentia</taxon>
        <taxon>Hystricomorpha</taxon>
        <taxon>Bathyergidae</taxon>
        <taxon>Fukomys</taxon>
    </lineage>
</organism>